<feature type="domain" description="IPT/TIG" evidence="4">
    <location>
        <begin position="142"/>
        <end position="237"/>
    </location>
</feature>
<name>D3B2G5_HETP5</name>
<feature type="domain" description="IPT/TIG" evidence="4">
    <location>
        <begin position="1945"/>
        <end position="2039"/>
    </location>
</feature>
<feature type="domain" description="IPT/TIG" evidence="4">
    <location>
        <begin position="598"/>
        <end position="680"/>
    </location>
</feature>
<sequence length="2285" mass="251493">MGEHGIHVLLKVVLKGWIYHQNVSVDIEVGYNRLVGEIDLFSQVSAIYVDSQLVGFATGGNLGNDFPAPPFSVPILQIENSAGITPFKFLYELDDGYAFEVPRPNYDTSSRKRKLDTDSNTFKIFFDPSKPPFFTGVFTYVEPSIKSFSPNSYYPNANARILRIEGEHFIVNQYDTPPVVELVRDATVITLKVNIVKATEIQAVIPDIDPMETGDYLLRVRTYTKLEMIAPNPFSYVAPVVTSIRPDHGVAGLSHNIVIEGTDFHDIYGASLSTITVGGQPCSNVQVDKLTGALSCDTTIFDLGAGLVEFQDVIISIDKQPAFCDKKFGLYHPEIFGSLPDIGINVGGTDITVTGKHLMDVVTVDIGGSVCTVDPTTLQASSFVCKTAAFDMSNPLGSSYQIKANIGGGIYTSLSFFNYYEPKIDNINPDKVLNQGVWLIEVKGSGFHRETNVFVDGIQYLTTPLSTSATLYINFDSSKHPVGDRTLVVKSNGGDSNPVLLETIVPSITAISKDNGFLHSSSLVTLTCTNFPIGLSVLVLRKEIQVFVDNKQCQRLLQINANQFTCFVPAGDSVGAKEITFAIRKMDYKSTLTFTYSEPAITDMSQTTNPPKGGGDLIIDGTNLQTVTAIKFDEKEMDLTGCTIQPDQITCTIPPYTPGLYYVILYVKDHEGIEHEFSTLHEIEFIGPSINEIVPKQGSEKRGYTLTLTGNGFGINAGLIAVDVGTQACVNIAIVNDDTKITCDIPAIIKGVYNVEIHVQPDATTAAVDSMETITFTSNALSCLGVPEPDSGEGTNSPVDWWFIYKLGLSKSSSYLYMDSNSQSLVKLDDLQDPTGARGQVNFSPIEATFKQYEDYYYLFINDQPDTRTNAGGRGNSKFTNTVGNGHVKGFVIFEDEDPTGKVNGIHVQHSNPAFPSYQADGFSYNHPAQLIKFLGKPDKSQHFFCYSFNHLEDIAKYLIRNDAHLLSNRKVFPGMDTYDQNQQNRYPYFYDFIAYYEGFPARVPLAASPVQKTQKDLIADCDAIVANTLNLENTCWWKSAATVIGGGLNAVYFMKSGTGFDDKNSPYPDIALPRPATLSPYIQKKAKIYDGIDIWMPIADHFKRRMFVEMWYGMSLVQYSPTEQVLNIAHLEFNRGLATPAVGGGGGYVNNIYFGSKTDHSKIGFPMYPAYGANAYSANENYFCTGDTNRHNGQGGRGGGAVCFQNPYLVYQFNRFVRAYNSIKADGTFSKRADSIELFLTVDQPIKLDRPVWQNDILVEVKDFIATNHISKLPKQIETVTAATMPNAHDLNLDLKALRTSHANVATAGEQSVLPTPPDLPGIDILNYVSDDTMSLHYIAFDDKIGAVCEYDDALTECTKDKSRVTQIQRVLPAGYVAPDFPPVYQHPYANVEAVRNYDLEANDDFKLMKFTSTFQTKLPNAKSKIYQYMVDTSGVILTPRFETPFILRISDALCEEEVAYFMTLKYIYNQAGAPDKAKLIYSIDEHPNWANGIILAISKKLYNNLFFTKDENFDICMDTTFNVFGNIETYISTDNGDMVNPTVDQSIRRTAAAVWDWMGGSIANGAAGRVDKVDDSDSIPVTDLLNILITTSKEDGIKSLADFADYVDAAYNTDNNFQTILINNYIINPPAPLADVDVVMTMMKTDSILIHRNMKLSTTDIPTIQQSPLQPDERIIKTGIHQLLQSYMKTMNESSLAALTVYQLEKLENSIDKWITISNQSQAIQTLILDPISQYHNQPIKFIDETNRDRYGDQIDLAYEKVGTTGTRITLLSPLSIASITGVLESIIISKSTSSVKFGDLEVFYLQKPSSYNGVISSDYDGIVIATVNSKLCDIKMISYNDFTSNNFDSLCSGVGPIITSVDKLSGSTAGGYPITLNGIRFNSSMTISIGDNNQCQSSLLLSSNQMVCQVPSGVGSKNLIYLSTDQSIFNIQRTNFLFSYDIPIITDIQPDIINSFGNDLLTVVGSNFGEDETKVQVWIDEVVECSPITLVTSSSITCLTPPAIGDYKTIRVVVDNQSSKFSINSVVPQSFSFSGPSVIGFSPSSGDPGDTIVILGSGFGNGLEQLPNVYVGDFQVDISNVTDQSINFVLDSNTLNQPIIVQAGDQSLESQFSYLPPIVTQFNNTLVETRGGLIQIKGFGWGLSSTDLKFTLNSKPIDCTAFNYFIECYIPPGIGYNLSIAASLSNQSVSMGNNNSVSYLPPSITNYYLNSGFISIVGNNFVPVESGVSFNPNSSYINLIYSNHNETCTSFISSTEVSCQYVNLPNYVQIMVGGQQSNIFTL</sequence>
<evidence type="ECO:0000256" key="2">
    <source>
        <dbReference type="ARBA" id="ARBA00022729"/>
    </source>
</evidence>
<dbReference type="CDD" id="cd00603">
    <property type="entry name" value="IPT_PCSR"/>
    <property type="match status" value="4"/>
</dbReference>
<evidence type="ECO:0000259" key="4">
    <source>
        <dbReference type="SMART" id="SM00429"/>
    </source>
</evidence>
<dbReference type="SMART" id="SM00429">
    <property type="entry name" value="IPT"/>
    <property type="match status" value="7"/>
</dbReference>
<reference evidence="5 6" key="1">
    <citation type="journal article" date="2011" name="Genome Res.">
        <title>Phylogeny-wide analysis of social amoeba genomes highlights ancient origins for complex intercellular communication.</title>
        <authorList>
            <person name="Heidel A.J."/>
            <person name="Lawal H.M."/>
            <person name="Felder M."/>
            <person name="Schilde C."/>
            <person name="Helps N.R."/>
            <person name="Tunggal B."/>
            <person name="Rivero F."/>
            <person name="John U."/>
            <person name="Schleicher M."/>
            <person name="Eichinger L."/>
            <person name="Platzer M."/>
            <person name="Noegel A.A."/>
            <person name="Schaap P."/>
            <person name="Gloeckner G."/>
        </authorList>
    </citation>
    <scope>NUCLEOTIDE SEQUENCE [LARGE SCALE GENOMIC DNA]</scope>
    <source>
        <strain evidence="6">ATCC 26659 / Pp 5 / PN500</strain>
    </source>
</reference>
<dbReference type="GeneID" id="31358100"/>
<dbReference type="InterPro" id="IPR014756">
    <property type="entry name" value="Ig_E-set"/>
</dbReference>
<dbReference type="InterPro" id="IPR052387">
    <property type="entry name" value="Fibrocystin"/>
</dbReference>
<dbReference type="GO" id="GO:0004531">
    <property type="term" value="F:deoxyribonuclease II activity"/>
    <property type="evidence" value="ECO:0007669"/>
    <property type="project" value="InterPro"/>
</dbReference>
<dbReference type="PANTHER" id="PTHR46769">
    <property type="entry name" value="POLYCYSTIC KIDNEY AND HEPATIC DISEASE 1 (AUTOSOMAL RECESSIVE)-LIKE 1"/>
    <property type="match status" value="1"/>
</dbReference>
<organism evidence="5 6">
    <name type="scientific">Heterostelium pallidum (strain ATCC 26659 / Pp 5 / PN500)</name>
    <name type="common">Cellular slime mold</name>
    <name type="synonym">Polysphondylium pallidum</name>
    <dbReference type="NCBI Taxonomy" id="670386"/>
    <lineage>
        <taxon>Eukaryota</taxon>
        <taxon>Amoebozoa</taxon>
        <taxon>Evosea</taxon>
        <taxon>Eumycetozoa</taxon>
        <taxon>Dictyostelia</taxon>
        <taxon>Acytosteliales</taxon>
        <taxon>Acytosteliaceae</taxon>
        <taxon>Heterostelium</taxon>
    </lineage>
</organism>
<dbReference type="CDD" id="cd00102">
    <property type="entry name" value="IPT"/>
    <property type="match status" value="2"/>
</dbReference>
<dbReference type="Proteomes" id="UP000001396">
    <property type="component" value="Unassembled WGS sequence"/>
</dbReference>
<dbReference type="Gene3D" id="2.60.40.10">
    <property type="entry name" value="Immunoglobulins"/>
    <property type="match status" value="7"/>
</dbReference>
<evidence type="ECO:0000256" key="1">
    <source>
        <dbReference type="ARBA" id="ARBA00007527"/>
    </source>
</evidence>
<keyword evidence="3" id="KW-0378">Hydrolase</keyword>
<dbReference type="PANTHER" id="PTHR46769:SF2">
    <property type="entry name" value="FIBROCYSTIN-L ISOFORM 2 PRECURSOR-RELATED"/>
    <property type="match status" value="1"/>
</dbReference>
<dbReference type="RefSeq" id="XP_020435630.1">
    <property type="nucleotide sequence ID" value="XM_020573558.1"/>
</dbReference>
<feature type="domain" description="IPT/TIG" evidence="4">
    <location>
        <begin position="332"/>
        <end position="420"/>
    </location>
</feature>
<dbReference type="SUPFAM" id="SSF81296">
    <property type="entry name" value="E set domains"/>
    <property type="match status" value="7"/>
</dbReference>
<accession>D3B2G5</accession>
<dbReference type="InterPro" id="IPR013783">
    <property type="entry name" value="Ig-like_fold"/>
</dbReference>
<feature type="domain" description="IPT/TIG" evidence="4">
    <location>
        <begin position="505"/>
        <end position="597"/>
    </location>
</feature>
<keyword evidence="6" id="KW-1185">Reference proteome</keyword>
<evidence type="ECO:0000256" key="3">
    <source>
        <dbReference type="ARBA" id="ARBA00022801"/>
    </source>
</evidence>
<dbReference type="InterPro" id="IPR004947">
    <property type="entry name" value="DNase_II"/>
</dbReference>
<proteinExistence type="inferred from homology"/>
<dbReference type="Pfam" id="PF01833">
    <property type="entry name" value="TIG"/>
    <property type="match status" value="8"/>
</dbReference>
<dbReference type="Pfam" id="PF03265">
    <property type="entry name" value="DNase_II"/>
    <property type="match status" value="2"/>
</dbReference>
<feature type="domain" description="IPT/TIG" evidence="4">
    <location>
        <begin position="687"/>
        <end position="777"/>
    </location>
</feature>
<dbReference type="InterPro" id="IPR002909">
    <property type="entry name" value="IPT_dom"/>
</dbReference>
<comment type="similarity">
    <text evidence="1">Belongs to the DNase II family.</text>
</comment>
<comment type="caution">
    <text evidence="5">The sequence shown here is derived from an EMBL/GenBank/DDBJ whole genome shotgun (WGS) entry which is preliminary data.</text>
</comment>
<dbReference type="InParanoid" id="D3B2G5"/>
<evidence type="ECO:0000313" key="5">
    <source>
        <dbReference type="EMBL" id="EFA83513.1"/>
    </source>
</evidence>
<gene>
    <name evidence="5" type="ORF">PPL_02577</name>
</gene>
<dbReference type="OMA" id="VACESAI"/>
<keyword evidence="2" id="KW-0732">Signal</keyword>
<dbReference type="EMBL" id="ADBJ01000010">
    <property type="protein sequence ID" value="EFA83513.1"/>
    <property type="molecule type" value="Genomic_DNA"/>
</dbReference>
<evidence type="ECO:0000313" key="6">
    <source>
        <dbReference type="Proteomes" id="UP000001396"/>
    </source>
</evidence>
<feature type="domain" description="IPT/TIG" evidence="4">
    <location>
        <begin position="1858"/>
        <end position="1944"/>
    </location>
</feature>
<protein>
    <recommendedName>
        <fullName evidence="4">IPT/TIG domain-containing protein</fullName>
    </recommendedName>
</protein>